<sequence length="564" mass="64205">MAVKTRNMAKGTIDRQPIPVTLLSGFLGSGKTTLLRHILTSDQHSLRIAVIVNDMAALNIDASLIKRHVVSQTQERLIQMENGCICCTLRGDLLEELARLAKDGNCDYILIESTGISEPMQVAETFTEEFAAAMIEAAKDGNIAEQEQDEKVLREIADLGGLHKIVKLDTLITVIDAFNFFHNFSTTDFITERWGKENVDPEDERTVTDLMVDQIEFANSIILNKIDSVDEETRKRIHAIVKQLNPSARLFEANYGKVDVKEVIDTKSFSFEKAATGMGWLQSLHDLAKREINGQIKIAPKPETEEYGISSFVYRARRPFNPKRLYKLIHDKFVLMEGQIQDDEEGDDKDDEEEEEEEEEEENEGSDDENPSQEGSDEWEDESESDVEMEDEDEENDFSKAMDPKFVAANKNKDPVFKGLLRSKGFFWLATRPNLHGEWSQAGTMLTLQGGGPWFCTIDDADWPEGAETRKSILADFSGPWGDRRQELVFIGEKLDHEGLTKVFDQCLLNDKEMKKWERIMKSSKDMEVVHDKLAKVFEDGFEDWPELVPDDEDHDHAGHSHRH</sequence>
<name>A0AAN6F506_EXODE</name>
<dbReference type="Pfam" id="PF02492">
    <property type="entry name" value="cobW"/>
    <property type="match status" value="2"/>
</dbReference>
<accession>A0AAN6F506</accession>
<dbReference type="PANTHER" id="PTHR43603:SF1">
    <property type="entry name" value="ZINC-REGULATED GTPASE METALLOPROTEIN ACTIVATOR 1"/>
    <property type="match status" value="1"/>
</dbReference>
<feature type="domain" description="CobW C-terminal" evidence="7">
    <location>
        <begin position="309"/>
        <end position="508"/>
    </location>
</feature>
<feature type="compositionally biased region" description="Acidic residues" evidence="6">
    <location>
        <begin position="340"/>
        <end position="396"/>
    </location>
</feature>
<feature type="region of interest" description="Disordered" evidence="6">
    <location>
        <begin position="337"/>
        <end position="404"/>
    </location>
</feature>
<comment type="similarity">
    <text evidence="4">Belongs to the SIMIBI class G3E GTPase family. ZNG1 subfamily.</text>
</comment>
<keyword evidence="3" id="KW-0143">Chaperone</keyword>
<dbReference type="Gene3D" id="3.40.50.300">
    <property type="entry name" value="P-loop containing nucleotide triphosphate hydrolases"/>
    <property type="match status" value="1"/>
</dbReference>
<dbReference type="InterPro" id="IPR027417">
    <property type="entry name" value="P-loop_NTPase"/>
</dbReference>
<dbReference type="EMBL" id="JAJGCB010000001">
    <property type="protein sequence ID" value="KAJ8995637.1"/>
    <property type="molecule type" value="Genomic_DNA"/>
</dbReference>
<dbReference type="Pfam" id="PF07683">
    <property type="entry name" value="CobW_C"/>
    <property type="match status" value="1"/>
</dbReference>
<proteinExistence type="inferred from homology"/>
<evidence type="ECO:0000256" key="4">
    <source>
        <dbReference type="ARBA" id="ARBA00034320"/>
    </source>
</evidence>
<evidence type="ECO:0000313" key="9">
    <source>
        <dbReference type="Proteomes" id="UP001161757"/>
    </source>
</evidence>
<evidence type="ECO:0000256" key="6">
    <source>
        <dbReference type="SAM" id="MobiDB-lite"/>
    </source>
</evidence>
<dbReference type="InterPro" id="IPR051927">
    <property type="entry name" value="Zn_Chap_cDPG_Synth"/>
</dbReference>
<comment type="caution">
    <text evidence="8">The sequence shown here is derived from an EMBL/GenBank/DDBJ whole genome shotgun (WGS) entry which is preliminary data.</text>
</comment>
<dbReference type="AlphaFoldDB" id="A0AAN6F506"/>
<keyword evidence="2" id="KW-0378">Hydrolase</keyword>
<gene>
    <name evidence="8" type="ORF">HRR80_000400</name>
</gene>
<dbReference type="SUPFAM" id="SSF52540">
    <property type="entry name" value="P-loop containing nucleoside triphosphate hydrolases"/>
    <property type="match status" value="1"/>
</dbReference>
<dbReference type="SUPFAM" id="SSF90002">
    <property type="entry name" value="Hypothetical protein YjiA, C-terminal domain"/>
    <property type="match status" value="1"/>
</dbReference>
<dbReference type="Gene3D" id="3.30.1220.10">
    <property type="entry name" value="CobW-like, C-terminal domain"/>
    <property type="match status" value="1"/>
</dbReference>
<dbReference type="CDD" id="cd03112">
    <property type="entry name" value="CobW-like"/>
    <property type="match status" value="1"/>
</dbReference>
<evidence type="ECO:0000256" key="5">
    <source>
        <dbReference type="ARBA" id="ARBA00049117"/>
    </source>
</evidence>
<dbReference type="InterPro" id="IPR003495">
    <property type="entry name" value="CobW/HypB/UreG_nucleotide-bd"/>
</dbReference>
<evidence type="ECO:0000313" key="8">
    <source>
        <dbReference type="EMBL" id="KAJ8995637.1"/>
    </source>
</evidence>
<dbReference type="GO" id="GO:0016787">
    <property type="term" value="F:hydrolase activity"/>
    <property type="evidence" value="ECO:0007669"/>
    <property type="project" value="UniProtKB-KW"/>
</dbReference>
<organism evidence="8 9">
    <name type="scientific">Exophiala dermatitidis</name>
    <name type="common">Black yeast-like fungus</name>
    <name type="synonym">Wangiella dermatitidis</name>
    <dbReference type="NCBI Taxonomy" id="5970"/>
    <lineage>
        <taxon>Eukaryota</taxon>
        <taxon>Fungi</taxon>
        <taxon>Dikarya</taxon>
        <taxon>Ascomycota</taxon>
        <taxon>Pezizomycotina</taxon>
        <taxon>Eurotiomycetes</taxon>
        <taxon>Chaetothyriomycetidae</taxon>
        <taxon>Chaetothyriales</taxon>
        <taxon>Herpotrichiellaceae</taxon>
        <taxon>Exophiala</taxon>
    </lineage>
</organism>
<dbReference type="InterPro" id="IPR036627">
    <property type="entry name" value="CobW-likC_sf"/>
</dbReference>
<reference evidence="8" key="1">
    <citation type="submission" date="2023-01" db="EMBL/GenBank/DDBJ databases">
        <title>Exophiala dermititidis isolated from Cystic Fibrosis Patient.</title>
        <authorList>
            <person name="Kurbessoian T."/>
            <person name="Crocker A."/>
            <person name="Murante D."/>
            <person name="Hogan D.A."/>
            <person name="Stajich J.E."/>
        </authorList>
    </citation>
    <scope>NUCLEOTIDE SEQUENCE</scope>
    <source>
        <strain evidence="8">Ex8</strain>
    </source>
</reference>
<evidence type="ECO:0000256" key="1">
    <source>
        <dbReference type="ARBA" id="ARBA00022741"/>
    </source>
</evidence>
<dbReference type="GO" id="GO:0000166">
    <property type="term" value="F:nucleotide binding"/>
    <property type="evidence" value="ECO:0007669"/>
    <property type="project" value="UniProtKB-KW"/>
</dbReference>
<dbReference type="Proteomes" id="UP001161757">
    <property type="component" value="Unassembled WGS sequence"/>
</dbReference>
<comment type="catalytic activity">
    <reaction evidence="5">
        <text>GTP + H2O = GDP + phosphate + H(+)</text>
        <dbReference type="Rhea" id="RHEA:19669"/>
        <dbReference type="ChEBI" id="CHEBI:15377"/>
        <dbReference type="ChEBI" id="CHEBI:15378"/>
        <dbReference type="ChEBI" id="CHEBI:37565"/>
        <dbReference type="ChEBI" id="CHEBI:43474"/>
        <dbReference type="ChEBI" id="CHEBI:58189"/>
    </reaction>
    <physiologicalReaction direction="left-to-right" evidence="5">
        <dbReference type="Rhea" id="RHEA:19670"/>
    </physiologicalReaction>
</comment>
<dbReference type="SMART" id="SM00833">
    <property type="entry name" value="CobW_C"/>
    <property type="match status" value="1"/>
</dbReference>
<dbReference type="InterPro" id="IPR011629">
    <property type="entry name" value="CobW-like_C"/>
</dbReference>
<evidence type="ECO:0000259" key="7">
    <source>
        <dbReference type="SMART" id="SM00833"/>
    </source>
</evidence>
<protein>
    <recommendedName>
        <fullName evidence="7">CobW C-terminal domain-containing protein</fullName>
    </recommendedName>
</protein>
<dbReference type="PANTHER" id="PTHR43603">
    <property type="entry name" value="COBW DOMAIN-CONTAINING PROTEIN DDB_G0274527"/>
    <property type="match status" value="1"/>
</dbReference>
<evidence type="ECO:0000256" key="2">
    <source>
        <dbReference type="ARBA" id="ARBA00022801"/>
    </source>
</evidence>
<evidence type="ECO:0000256" key="3">
    <source>
        <dbReference type="ARBA" id="ARBA00023186"/>
    </source>
</evidence>
<keyword evidence="1" id="KW-0547">Nucleotide-binding</keyword>